<organism evidence="4 5">
    <name type="scientific">Tanacetum coccineum</name>
    <dbReference type="NCBI Taxonomy" id="301880"/>
    <lineage>
        <taxon>Eukaryota</taxon>
        <taxon>Viridiplantae</taxon>
        <taxon>Streptophyta</taxon>
        <taxon>Embryophyta</taxon>
        <taxon>Tracheophyta</taxon>
        <taxon>Spermatophyta</taxon>
        <taxon>Magnoliopsida</taxon>
        <taxon>eudicotyledons</taxon>
        <taxon>Gunneridae</taxon>
        <taxon>Pentapetalae</taxon>
        <taxon>asterids</taxon>
        <taxon>campanulids</taxon>
        <taxon>Asterales</taxon>
        <taxon>Asteraceae</taxon>
        <taxon>Asteroideae</taxon>
        <taxon>Anthemideae</taxon>
        <taxon>Anthemidinae</taxon>
        <taxon>Tanacetum</taxon>
    </lineage>
</organism>
<reference evidence="4" key="1">
    <citation type="journal article" date="2022" name="Int. J. Mol. Sci.">
        <title>Draft Genome of Tanacetum Coccineum: Genomic Comparison of Closely Related Tanacetum-Family Plants.</title>
        <authorList>
            <person name="Yamashiro T."/>
            <person name="Shiraishi A."/>
            <person name="Nakayama K."/>
            <person name="Satake H."/>
        </authorList>
    </citation>
    <scope>NUCLEOTIDE SEQUENCE</scope>
</reference>
<protein>
    <submittedName>
        <fullName evidence="4">Pentatricopeptide repeat-containing protein</fullName>
    </submittedName>
</protein>
<comment type="similarity">
    <text evidence="1">Belongs to the PPR family. PCMP-H subfamily.</text>
</comment>
<dbReference type="Proteomes" id="UP001151760">
    <property type="component" value="Unassembled WGS sequence"/>
</dbReference>
<gene>
    <name evidence="4" type="ORF">Tco_0704379</name>
</gene>
<evidence type="ECO:0000313" key="5">
    <source>
        <dbReference type="Proteomes" id="UP001151760"/>
    </source>
</evidence>
<accession>A0ABQ4Y3J4</accession>
<evidence type="ECO:0000313" key="4">
    <source>
        <dbReference type="EMBL" id="GJS71538.1"/>
    </source>
</evidence>
<evidence type="ECO:0000256" key="1">
    <source>
        <dbReference type="ARBA" id="ARBA00006643"/>
    </source>
</evidence>
<reference evidence="4" key="2">
    <citation type="submission" date="2022-01" db="EMBL/GenBank/DDBJ databases">
        <authorList>
            <person name="Yamashiro T."/>
            <person name="Shiraishi A."/>
            <person name="Satake H."/>
            <person name="Nakayama K."/>
        </authorList>
    </citation>
    <scope>NUCLEOTIDE SEQUENCE</scope>
</reference>
<proteinExistence type="inferred from homology"/>
<comment type="caution">
    <text evidence="4">The sequence shown here is derived from an EMBL/GenBank/DDBJ whole genome shotgun (WGS) entry which is preliminary data.</text>
</comment>
<name>A0ABQ4Y3J4_9ASTR</name>
<sequence length="298" mass="32975">MASGSSRTGQGGQGQGESNPSSAIIVLISDDDDFRNSLAAFKVVAGAAIQLNLVPKDVREQQMVDNGAIGIFWDFDTMGIRGATRATNFRLISETRSNSCDTHWKSNVVMTTSEHHERSEEYGIPFAVGVGLDGSNKTVKRRERRVTVGMEQAVNVITDPKKNAAEAKSRGNAAFNQKKYSHSKFKLATKKFFDHGSDVSLKILYELLEEIMSRIMEHGYVPETDYVLHDIGLEEKENALSYHSEKLAVAFGLLSINDENTAIRVNKNLRICGDCHEVMKLVSEAYKRDHCEGPDSVS</sequence>
<feature type="domain" description="DYW" evidence="3">
    <location>
        <begin position="219"/>
        <end position="289"/>
    </location>
</feature>
<dbReference type="Pfam" id="PF14432">
    <property type="entry name" value="DYW_deaminase"/>
    <property type="match status" value="1"/>
</dbReference>
<dbReference type="InterPro" id="IPR032867">
    <property type="entry name" value="DYW_dom"/>
</dbReference>
<dbReference type="EMBL" id="BQNB010010013">
    <property type="protein sequence ID" value="GJS71538.1"/>
    <property type="molecule type" value="Genomic_DNA"/>
</dbReference>
<keyword evidence="5" id="KW-1185">Reference proteome</keyword>
<evidence type="ECO:0000256" key="2">
    <source>
        <dbReference type="SAM" id="MobiDB-lite"/>
    </source>
</evidence>
<feature type="region of interest" description="Disordered" evidence="2">
    <location>
        <begin position="1"/>
        <end position="20"/>
    </location>
</feature>
<evidence type="ECO:0000259" key="3">
    <source>
        <dbReference type="Pfam" id="PF14432"/>
    </source>
</evidence>